<dbReference type="InterPro" id="IPR003594">
    <property type="entry name" value="HATPase_dom"/>
</dbReference>
<keyword evidence="7" id="KW-0902">Two-component regulatory system</keyword>
<keyword evidence="6" id="KW-0067">ATP-binding</keyword>
<dbReference type="Gene3D" id="3.30.565.10">
    <property type="entry name" value="Histidine kinase-like ATPase, C-terminal domain"/>
    <property type="match status" value="1"/>
</dbReference>
<dbReference type="GO" id="GO:0005524">
    <property type="term" value="F:ATP binding"/>
    <property type="evidence" value="ECO:0007669"/>
    <property type="project" value="UniProtKB-KW"/>
</dbReference>
<accession>A0A7L6BC12</accession>
<feature type="domain" description="Histidine kinase" evidence="8">
    <location>
        <begin position="604"/>
        <end position="821"/>
    </location>
</feature>
<dbReference type="SUPFAM" id="SSF55874">
    <property type="entry name" value="ATPase domain of HSP90 chaperone/DNA topoisomerase II/histidine kinase"/>
    <property type="match status" value="1"/>
</dbReference>
<evidence type="ECO:0000256" key="6">
    <source>
        <dbReference type="ARBA" id="ARBA00022840"/>
    </source>
</evidence>
<dbReference type="EMBL" id="CP059322">
    <property type="protein sequence ID" value="QLQ39474.1"/>
    <property type="molecule type" value="Genomic_DNA"/>
</dbReference>
<keyword evidence="10" id="KW-1185">Reference proteome</keyword>
<comment type="catalytic activity">
    <reaction evidence="1">
        <text>ATP + protein L-histidine = ADP + protein N-phospho-L-histidine.</text>
        <dbReference type="EC" id="2.7.13.3"/>
    </reaction>
</comment>
<keyword evidence="4" id="KW-0547">Nucleotide-binding</keyword>
<dbReference type="GO" id="GO:0000160">
    <property type="term" value="P:phosphorelay signal transduction system"/>
    <property type="evidence" value="ECO:0007669"/>
    <property type="project" value="UniProtKB-KW"/>
</dbReference>
<keyword evidence="5 9" id="KW-0418">Kinase</keyword>
<dbReference type="PANTHER" id="PTHR44936:SF10">
    <property type="entry name" value="SENSOR PROTEIN RSTB"/>
    <property type="match status" value="1"/>
</dbReference>
<dbReference type="RefSeq" id="WP_181571861.1">
    <property type="nucleotide sequence ID" value="NZ_CP059322.2"/>
</dbReference>
<evidence type="ECO:0000313" key="10">
    <source>
        <dbReference type="Proteomes" id="UP000510844"/>
    </source>
</evidence>
<evidence type="ECO:0000256" key="4">
    <source>
        <dbReference type="ARBA" id="ARBA00022741"/>
    </source>
</evidence>
<name>A0A7L6BC12_9ACTN</name>
<dbReference type="InterPro" id="IPR005467">
    <property type="entry name" value="His_kinase_dom"/>
</dbReference>
<proteinExistence type="predicted"/>
<dbReference type="AlphaFoldDB" id="A0A7L6BC12"/>
<dbReference type="PROSITE" id="PS50109">
    <property type="entry name" value="HIS_KIN"/>
    <property type="match status" value="1"/>
</dbReference>
<dbReference type="GO" id="GO:0004673">
    <property type="term" value="F:protein histidine kinase activity"/>
    <property type="evidence" value="ECO:0007669"/>
    <property type="project" value="UniProtKB-EC"/>
</dbReference>
<dbReference type="PRINTS" id="PR00344">
    <property type="entry name" value="BCTRLSENSOR"/>
</dbReference>
<dbReference type="PANTHER" id="PTHR44936">
    <property type="entry name" value="SENSOR PROTEIN CREC"/>
    <property type="match status" value="1"/>
</dbReference>
<dbReference type="InterPro" id="IPR036890">
    <property type="entry name" value="HATPase_C_sf"/>
</dbReference>
<gene>
    <name evidence="9" type="ORF">H1D33_11950</name>
</gene>
<dbReference type="InterPro" id="IPR050980">
    <property type="entry name" value="2C_sensor_his_kinase"/>
</dbReference>
<evidence type="ECO:0000256" key="3">
    <source>
        <dbReference type="ARBA" id="ARBA00022679"/>
    </source>
</evidence>
<dbReference type="SMART" id="SM00387">
    <property type="entry name" value="HATPase_c"/>
    <property type="match status" value="1"/>
</dbReference>
<evidence type="ECO:0000256" key="2">
    <source>
        <dbReference type="ARBA" id="ARBA00012438"/>
    </source>
</evidence>
<dbReference type="InterPro" id="IPR004358">
    <property type="entry name" value="Sig_transdc_His_kin-like_C"/>
</dbReference>
<evidence type="ECO:0000256" key="7">
    <source>
        <dbReference type="ARBA" id="ARBA00023012"/>
    </source>
</evidence>
<evidence type="ECO:0000256" key="5">
    <source>
        <dbReference type="ARBA" id="ARBA00022777"/>
    </source>
</evidence>
<keyword evidence="3" id="KW-0808">Transferase</keyword>
<dbReference type="Pfam" id="PF02518">
    <property type="entry name" value="HATPase_c"/>
    <property type="match status" value="1"/>
</dbReference>
<dbReference type="Proteomes" id="UP000510844">
    <property type="component" value="Chromosome"/>
</dbReference>
<reference evidence="10" key="1">
    <citation type="submission" date="2020-07" db="EMBL/GenBank/DDBJ databases">
        <title>A new Micromonospora strain with potent antibiotic activity isolated from the microbiome of a mid-Atlantic deep-sea sponge.</title>
        <authorList>
            <person name="Back C.R."/>
            <person name="Stennett H.L."/>
            <person name="Williams S.E."/>
            <person name="Wang L."/>
            <person name="Ojeda Gomez J."/>
            <person name="Abdulle O.M."/>
            <person name="Duffy T."/>
            <person name="Hendry K.R."/>
            <person name="Powell D."/>
            <person name="Stach J.E."/>
            <person name="Essex-Lopresti A.E."/>
            <person name="Willis C.L."/>
            <person name="Curnow P."/>
            <person name="Race P.R."/>
        </authorList>
    </citation>
    <scope>NUCLEOTIDE SEQUENCE [LARGE SCALE GENOMIC DNA]</scope>
    <source>
        <strain evidence="10">28ISP2-46</strain>
    </source>
</reference>
<dbReference type="KEGG" id="mfeu:H1D33_11950"/>
<evidence type="ECO:0000256" key="1">
    <source>
        <dbReference type="ARBA" id="ARBA00000085"/>
    </source>
</evidence>
<sequence>MDVLPTWSQRWRFPELVAVRERSADPDDTDVLDALLDGLAQPVTAPADAVRRLVGLGEFRVAAGLWRDDALMGSLTATDRAALSAVILDGEQAALADVERRRNELVQREGRVAFSTSEPEGLRAAVGRPAELNALFDEWRGRIEKAEKARARDIRQRLAARTDDAPEWREAVEDCIKAGELTAATDILEAGPTPFPDASPFAARPRAAWPWGEWKLVQLLQWYADPGLAPAGFNVRWRPPAEDDAAAGVIDALRALRETVDRGTVTEFVRAFHILLDVPGVPHVVADEAEGFRAELCGLTDARLPRELLPDRMTLWFGPADWTPPTERSPAVWFRLDAPPSAGSGGPAVLTPQTVFELVAPDHGRARSYAARRIHLLRELCRQLDLDDLIGPDTELLFEPATFRTGVGWLLELLGVRVDGVTLDTLIYDTARHPVLLRAALDHLLGPRASRPDRITTQDLARWRADRAGVERLCARLRRGLDRRSEAVLAAAVLTGMDFGAEPFTADDLAARLLEVQVEAEADGPRRPATDLVDVDRALERLVDAGLVVVRPEDGGHRLRSAGLLSLLTTGADWAAVAGEILDRLAERFDEVLESVQTELSRQAVLHWIKNDLEALDLQIDSIRQYADVLPEEPREMWKLLAETLNRLQKARQAAGDGIRERLRAERVDLVKLLEELVAMERRYQRDAALDLDAEDGPVVVEASYFLLDQAVRNLLTNAVQQFRTRGGGRIQVRLRNLAGVAPAEGDWAVIEVHDSGPGLTAEQRERFEAGERFSSRTGGEGTGLRYARSQIDYCGGSLTLDPGRSDLGGALFLIRLPLASSSPELSRPG</sequence>
<protein>
    <recommendedName>
        <fullName evidence="2">histidine kinase</fullName>
        <ecNumber evidence="2">2.7.13.3</ecNumber>
    </recommendedName>
</protein>
<dbReference type="EC" id="2.7.13.3" evidence="2"/>
<evidence type="ECO:0000259" key="8">
    <source>
        <dbReference type="PROSITE" id="PS50109"/>
    </source>
</evidence>
<evidence type="ECO:0000313" key="9">
    <source>
        <dbReference type="EMBL" id="QLQ39474.1"/>
    </source>
</evidence>
<organism evidence="9 10">
    <name type="scientific">Micromonospora robiginosa</name>
    <dbReference type="NCBI Taxonomy" id="2749844"/>
    <lineage>
        <taxon>Bacteria</taxon>
        <taxon>Bacillati</taxon>
        <taxon>Actinomycetota</taxon>
        <taxon>Actinomycetes</taxon>
        <taxon>Micromonosporales</taxon>
        <taxon>Micromonosporaceae</taxon>
        <taxon>Micromonospora</taxon>
    </lineage>
</organism>
<reference evidence="9 10" key="2">
    <citation type="journal article" date="2021" name="Mar. Drugs">
        <title>A New Micromonospora Strain with Antibiotic Activity Isolated from the Microbiome of a Mid-Atlantic Deep-Sea Sponge.</title>
        <authorList>
            <person name="Back C.R."/>
            <person name="Stennett H.L."/>
            <person name="Williams S.E."/>
            <person name="Wang L."/>
            <person name="Ojeda Gomez J."/>
            <person name="Abdulle O.M."/>
            <person name="Duffy T."/>
            <person name="Neal C."/>
            <person name="Mantell J."/>
            <person name="Jepson M.A."/>
            <person name="Hendry K.R."/>
            <person name="Powell D."/>
            <person name="Stach J.E.M."/>
            <person name="Essex-Lopresti A.E."/>
            <person name="Willis C.L."/>
            <person name="Curnow P."/>
            <person name="Race P.R."/>
        </authorList>
    </citation>
    <scope>NUCLEOTIDE SEQUENCE [LARGE SCALE GENOMIC DNA]</scope>
    <source>
        <strain evidence="9 10">28ISP2-46</strain>
    </source>
</reference>